<organism evidence="1 2">
    <name type="scientific">Saccharopolyspora thermophila</name>
    <dbReference type="NCBI Taxonomy" id="89367"/>
    <lineage>
        <taxon>Bacteria</taxon>
        <taxon>Bacillati</taxon>
        <taxon>Actinomycetota</taxon>
        <taxon>Actinomycetes</taxon>
        <taxon>Pseudonocardiales</taxon>
        <taxon>Pseudonocardiaceae</taxon>
        <taxon>Saccharopolyspora</taxon>
    </lineage>
</organism>
<evidence type="ECO:0000313" key="2">
    <source>
        <dbReference type="Proteomes" id="UP000597989"/>
    </source>
</evidence>
<comment type="caution">
    <text evidence="1">The sequence shown here is derived from an EMBL/GenBank/DDBJ whole genome shotgun (WGS) entry which is preliminary data.</text>
</comment>
<dbReference type="EMBL" id="BMMT01000002">
    <property type="protein sequence ID" value="GGI72767.1"/>
    <property type="molecule type" value="Genomic_DNA"/>
</dbReference>
<gene>
    <name evidence="1" type="ORF">GCM10011581_07140</name>
</gene>
<sequence length="100" mass="9965">MADPLVVLVDDALGPRLVLRDPGREQFGNAGADPIPVLADPVCQGALLLGRGGPVGPGGGEAPDQRRAVLDDFGLVEAGFANALSGCTASLPPLVRGLGA</sequence>
<proteinExistence type="predicted"/>
<protein>
    <submittedName>
        <fullName evidence="1">Uncharacterized protein</fullName>
    </submittedName>
</protein>
<dbReference type="Proteomes" id="UP000597989">
    <property type="component" value="Unassembled WGS sequence"/>
</dbReference>
<dbReference type="AlphaFoldDB" id="A0A917JJL2"/>
<reference evidence="1 2" key="1">
    <citation type="journal article" date="2014" name="Int. J. Syst. Evol. Microbiol.">
        <title>Complete genome sequence of Corynebacterium casei LMG S-19264T (=DSM 44701T), isolated from a smear-ripened cheese.</title>
        <authorList>
            <consortium name="US DOE Joint Genome Institute (JGI-PGF)"/>
            <person name="Walter F."/>
            <person name="Albersmeier A."/>
            <person name="Kalinowski J."/>
            <person name="Ruckert C."/>
        </authorList>
    </citation>
    <scope>NUCLEOTIDE SEQUENCE [LARGE SCALE GENOMIC DNA]</scope>
    <source>
        <strain evidence="1 2">CGMCC 4.7206</strain>
    </source>
</reference>
<name>A0A917JJL2_9PSEU</name>
<accession>A0A917JJL2</accession>
<evidence type="ECO:0000313" key="1">
    <source>
        <dbReference type="EMBL" id="GGI72767.1"/>
    </source>
</evidence>